<keyword evidence="1" id="KW-1133">Transmembrane helix</keyword>
<name>B2A7F6_NATTJ</name>
<dbReference type="InterPro" id="IPR007690">
    <property type="entry name" value="T2SS_GspM"/>
</dbReference>
<reference evidence="2 3" key="1">
    <citation type="submission" date="2008-04" db="EMBL/GenBank/DDBJ databases">
        <title>Complete sequence of chromosome of Natranaerobius thermophilus JW/NM-WN-LF.</title>
        <authorList>
            <consortium name="US DOE Joint Genome Institute"/>
            <person name="Copeland A."/>
            <person name="Lucas S."/>
            <person name="Lapidus A."/>
            <person name="Glavina del Rio T."/>
            <person name="Dalin E."/>
            <person name="Tice H."/>
            <person name="Bruce D."/>
            <person name="Goodwin L."/>
            <person name="Pitluck S."/>
            <person name="Chertkov O."/>
            <person name="Brettin T."/>
            <person name="Detter J.C."/>
            <person name="Han C."/>
            <person name="Kuske C.R."/>
            <person name="Schmutz J."/>
            <person name="Larimer F."/>
            <person name="Land M."/>
            <person name="Hauser L."/>
            <person name="Kyrpides N."/>
            <person name="Lykidis A."/>
            <person name="Mesbah N.M."/>
            <person name="Wiegel J."/>
        </authorList>
    </citation>
    <scope>NUCLEOTIDE SEQUENCE [LARGE SCALE GENOMIC DNA]</scope>
    <source>
        <strain evidence="3">ATCC BAA-1301 / DSM 18059 / JW/NM-WN-LF</strain>
    </source>
</reference>
<reference evidence="2 3" key="2">
    <citation type="journal article" date="2011" name="J. Bacteriol.">
        <title>Complete genome sequence of the anaerobic, halophilic alkalithermophile Natranaerobius thermophilus JW/NM-WN-LF.</title>
        <authorList>
            <person name="Zhao B."/>
            <person name="Mesbah N.M."/>
            <person name="Dalin E."/>
            <person name="Goodwin L."/>
            <person name="Nolan M."/>
            <person name="Pitluck S."/>
            <person name="Chertkov O."/>
            <person name="Brettin T.S."/>
            <person name="Han J."/>
            <person name="Larimer F.W."/>
            <person name="Land M.L."/>
            <person name="Hauser L."/>
            <person name="Kyrpides N."/>
            <person name="Wiegel J."/>
        </authorList>
    </citation>
    <scope>NUCLEOTIDE SEQUENCE [LARGE SCALE GENOMIC DNA]</scope>
    <source>
        <strain evidence="3">ATCC BAA-1301 / DSM 18059 / JW/NM-WN-LF</strain>
    </source>
</reference>
<dbReference type="HOGENOM" id="CLU_1203793_0_0_9"/>
<dbReference type="Gene3D" id="3.30.70.60">
    <property type="match status" value="1"/>
</dbReference>
<protein>
    <recommendedName>
        <fullName evidence="4">Type IV pilus assembly protein PilO</fullName>
    </recommendedName>
</protein>
<dbReference type="RefSeq" id="WP_012448521.1">
    <property type="nucleotide sequence ID" value="NC_010718.1"/>
</dbReference>
<dbReference type="STRING" id="457570.Nther_2098"/>
<dbReference type="eggNOG" id="COG3167">
    <property type="taxonomic scope" value="Bacteria"/>
</dbReference>
<dbReference type="InterPro" id="IPR014717">
    <property type="entry name" value="Transl_elong_EF1B/ribsomal_bS6"/>
</dbReference>
<dbReference type="GO" id="GO:0015627">
    <property type="term" value="C:type II protein secretion system complex"/>
    <property type="evidence" value="ECO:0007669"/>
    <property type="project" value="InterPro"/>
</dbReference>
<feature type="transmembrane region" description="Helical" evidence="1">
    <location>
        <begin position="21"/>
        <end position="43"/>
    </location>
</feature>
<evidence type="ECO:0008006" key="4">
    <source>
        <dbReference type="Google" id="ProtNLM"/>
    </source>
</evidence>
<dbReference type="EMBL" id="CP001034">
    <property type="protein sequence ID" value="ACB85665.1"/>
    <property type="molecule type" value="Genomic_DNA"/>
</dbReference>
<dbReference type="Pfam" id="PF04612">
    <property type="entry name" value="T2SSM"/>
    <property type="match status" value="1"/>
</dbReference>
<accession>B2A7F6</accession>
<dbReference type="AlphaFoldDB" id="B2A7F6"/>
<dbReference type="Proteomes" id="UP000001683">
    <property type="component" value="Chromosome"/>
</dbReference>
<evidence type="ECO:0000313" key="3">
    <source>
        <dbReference type="Proteomes" id="UP000001683"/>
    </source>
</evidence>
<evidence type="ECO:0000313" key="2">
    <source>
        <dbReference type="EMBL" id="ACB85665.1"/>
    </source>
</evidence>
<dbReference type="KEGG" id="nth:Nther_2098"/>
<keyword evidence="1" id="KW-0472">Membrane</keyword>
<keyword evidence="3" id="KW-1185">Reference proteome</keyword>
<organism evidence="2 3">
    <name type="scientific">Natranaerobius thermophilus (strain ATCC BAA-1301 / DSM 18059 / JW/NM-WN-LF)</name>
    <dbReference type="NCBI Taxonomy" id="457570"/>
    <lineage>
        <taxon>Bacteria</taxon>
        <taxon>Bacillati</taxon>
        <taxon>Bacillota</taxon>
        <taxon>Clostridia</taxon>
        <taxon>Natranaerobiales</taxon>
        <taxon>Natranaerobiaceae</taxon>
        <taxon>Natranaerobius</taxon>
    </lineage>
</organism>
<proteinExistence type="predicted"/>
<sequence>MDEKNKGLINKLSSLSKRERLLLMIAGILVVFVSFWQFIFIPFENRRSELEKNIDHTQQNINHLQGKLSEWADFEEGMTDPKQQIGELEEILPGTIEREYVFYEIATIFYQQNISFDTIFFNSQEMDEGIKKLNMSGNLWGRYSDVYQTMEQLEDMERLVNVTSLDITSLEDTYSENEHGLEQDIDSQEINVAFEIEVYWDDIPLNRTKNTLDPEKDDMGKLDPFIRVQD</sequence>
<evidence type="ECO:0000256" key="1">
    <source>
        <dbReference type="SAM" id="Phobius"/>
    </source>
</evidence>
<gene>
    <name evidence="2" type="ordered locus">Nther_2098</name>
</gene>
<dbReference type="InParanoid" id="B2A7F6"/>
<dbReference type="GO" id="GO:0015628">
    <property type="term" value="P:protein secretion by the type II secretion system"/>
    <property type="evidence" value="ECO:0007669"/>
    <property type="project" value="InterPro"/>
</dbReference>
<keyword evidence="1" id="KW-0812">Transmembrane</keyword>